<accession>A0A365XPD6</accession>
<dbReference type="PROSITE" id="PS00041">
    <property type="entry name" value="HTH_ARAC_FAMILY_1"/>
    <property type="match status" value="1"/>
</dbReference>
<dbReference type="SMART" id="SM00342">
    <property type="entry name" value="HTH_ARAC"/>
    <property type="match status" value="1"/>
</dbReference>
<evidence type="ECO:0000256" key="3">
    <source>
        <dbReference type="ARBA" id="ARBA00023163"/>
    </source>
</evidence>
<dbReference type="PROSITE" id="PS01124">
    <property type="entry name" value="HTH_ARAC_FAMILY_2"/>
    <property type="match status" value="1"/>
</dbReference>
<organism evidence="5 6">
    <name type="scientific">Chitinophaga flava</name>
    <dbReference type="NCBI Taxonomy" id="2259036"/>
    <lineage>
        <taxon>Bacteria</taxon>
        <taxon>Pseudomonadati</taxon>
        <taxon>Bacteroidota</taxon>
        <taxon>Chitinophagia</taxon>
        <taxon>Chitinophagales</taxon>
        <taxon>Chitinophagaceae</taxon>
        <taxon>Chitinophaga</taxon>
    </lineage>
</organism>
<dbReference type="PANTHER" id="PTHR43280:SF28">
    <property type="entry name" value="HTH-TYPE TRANSCRIPTIONAL ACTIVATOR RHAS"/>
    <property type="match status" value="1"/>
</dbReference>
<dbReference type="InterPro" id="IPR018060">
    <property type="entry name" value="HTH_AraC"/>
</dbReference>
<evidence type="ECO:0000313" key="6">
    <source>
        <dbReference type="Proteomes" id="UP000253410"/>
    </source>
</evidence>
<dbReference type="Gene3D" id="1.10.10.60">
    <property type="entry name" value="Homeodomain-like"/>
    <property type="match status" value="2"/>
</dbReference>
<keyword evidence="3" id="KW-0804">Transcription</keyword>
<gene>
    <name evidence="5" type="ORF">DF182_16545</name>
</gene>
<protein>
    <recommendedName>
        <fullName evidence="4">HTH araC/xylS-type domain-containing protein</fullName>
    </recommendedName>
</protein>
<sequence length="288" mass="33049">MLFRFPPIDAPVADSTYLTFHGETFAKLKQESQAGKRTVFLTEHTLIFVTKGIKLLHLPGETIEAGPETVVLLKKGIYVMAEYIEQGLNFEAMMLFLPVKLLKAVSTEPFFNSRKVTAAPPCVIFPGGELVQAFKEQLRMYFNKPLLHTDQLLSLKQREILLLLMNSGHQRDVCDFITGALSTDPEDLDYIVRTYLLQPVTIEDLADLTNRSLATFKRDFQRIYQMPPRQWINEQRLAHARLLIDNTQQQVSEIAWQCGYDNISYFIRIFKKKYGSTPQALRAETTIN</sequence>
<dbReference type="Proteomes" id="UP000253410">
    <property type="component" value="Unassembled WGS sequence"/>
</dbReference>
<evidence type="ECO:0000259" key="4">
    <source>
        <dbReference type="PROSITE" id="PS01124"/>
    </source>
</evidence>
<keyword evidence="6" id="KW-1185">Reference proteome</keyword>
<dbReference type="SUPFAM" id="SSF46689">
    <property type="entry name" value="Homeodomain-like"/>
    <property type="match status" value="2"/>
</dbReference>
<dbReference type="EMBL" id="QFFJ01000002">
    <property type="protein sequence ID" value="RBL88209.1"/>
    <property type="molecule type" value="Genomic_DNA"/>
</dbReference>
<dbReference type="AlphaFoldDB" id="A0A365XPD6"/>
<reference evidence="5 6" key="1">
    <citation type="submission" date="2018-05" db="EMBL/GenBank/DDBJ databases">
        <title>Chitinophaga sp. K3CV102501T nov., isolated from isolated from a monsoon evergreen broad-leaved forest soil.</title>
        <authorList>
            <person name="Lv Y."/>
        </authorList>
    </citation>
    <scope>NUCLEOTIDE SEQUENCE [LARGE SCALE GENOMIC DNA]</scope>
    <source>
        <strain evidence="5 6">GDMCC 1.1325</strain>
    </source>
</reference>
<dbReference type="PANTHER" id="PTHR43280">
    <property type="entry name" value="ARAC-FAMILY TRANSCRIPTIONAL REGULATOR"/>
    <property type="match status" value="1"/>
</dbReference>
<evidence type="ECO:0000256" key="1">
    <source>
        <dbReference type="ARBA" id="ARBA00023015"/>
    </source>
</evidence>
<dbReference type="GO" id="GO:0043565">
    <property type="term" value="F:sequence-specific DNA binding"/>
    <property type="evidence" value="ECO:0007669"/>
    <property type="project" value="InterPro"/>
</dbReference>
<evidence type="ECO:0000256" key="2">
    <source>
        <dbReference type="ARBA" id="ARBA00023125"/>
    </source>
</evidence>
<dbReference type="GO" id="GO:0003700">
    <property type="term" value="F:DNA-binding transcription factor activity"/>
    <property type="evidence" value="ECO:0007669"/>
    <property type="project" value="InterPro"/>
</dbReference>
<comment type="caution">
    <text evidence="5">The sequence shown here is derived from an EMBL/GenBank/DDBJ whole genome shotgun (WGS) entry which is preliminary data.</text>
</comment>
<keyword evidence="2" id="KW-0238">DNA-binding</keyword>
<dbReference type="OrthoDB" id="4480133at2"/>
<dbReference type="InterPro" id="IPR020449">
    <property type="entry name" value="Tscrpt_reg_AraC-type_HTH"/>
</dbReference>
<keyword evidence="1" id="KW-0805">Transcription regulation</keyword>
<dbReference type="PRINTS" id="PR00032">
    <property type="entry name" value="HTHARAC"/>
</dbReference>
<proteinExistence type="predicted"/>
<dbReference type="RefSeq" id="WP_113616961.1">
    <property type="nucleotide sequence ID" value="NZ_QFFJ01000002.1"/>
</dbReference>
<feature type="domain" description="HTH araC/xylS-type" evidence="4">
    <location>
        <begin position="186"/>
        <end position="284"/>
    </location>
</feature>
<name>A0A365XPD6_9BACT</name>
<dbReference type="InterPro" id="IPR009057">
    <property type="entry name" value="Homeodomain-like_sf"/>
</dbReference>
<dbReference type="Pfam" id="PF12833">
    <property type="entry name" value="HTH_18"/>
    <property type="match status" value="1"/>
</dbReference>
<evidence type="ECO:0000313" key="5">
    <source>
        <dbReference type="EMBL" id="RBL88209.1"/>
    </source>
</evidence>
<dbReference type="Pfam" id="PF22200">
    <property type="entry name" value="ExsA_N"/>
    <property type="match status" value="1"/>
</dbReference>
<dbReference type="InterPro" id="IPR018062">
    <property type="entry name" value="HTH_AraC-typ_CS"/>
</dbReference>
<dbReference type="InterPro" id="IPR054015">
    <property type="entry name" value="ExsA-like_N"/>
</dbReference>